<sequence>MLRSIGTSPFTLYISFLLEIPHYISFRGQPERLRSDTVPVSKYRFLVKETHFVEYEDLKNLDLENFQIDPTSQPLIKTQSSMSITDILNKVSNCKTDRTKIRKIELSKDKIDLERKKVLSSLIDSAKTDQNTYLSKHEFLSVDEEASYLNILNKYLDNEIVDDPTLMRFRAKLTLRNLKRKNYSKVFDIDSYVNELIDQEKMKMLNSIKQRKLKLEFAENCQNDVTESDDDIIFESASLQATDNSEIIEIKRVLDRFKNRKQRDHNHEIDLDVHMVEARKEDTKCLISPYSNQVLKPFIWKDHRSLPKKLRLHKNLLERLGLKFDRFSIDYVHLRPEHVMPINAMCRQHFWTGIDISECLGYPDYTIVALYRKLIVGFALLVPNSSLKEAYLSFILVHPDWRSDNALANHSDVNFKYTFKCSDCDLTLHVSGIPRYVINFRWSLVNIRWPRETYDFTHHKMVFGLYTLLEAGLLFVNAQTHFLTSETKPNSTKLWRSTICFQSDNDSYSLCSDGDEISLDILQYRQNLDLMRQAFKIA</sequence>
<name>A0A3M7RAE1_BRAPC</name>
<evidence type="ECO:0000313" key="1">
    <source>
        <dbReference type="EMBL" id="RNA20228.1"/>
    </source>
</evidence>
<accession>A0A3M7RAE1</accession>
<keyword evidence="2" id="KW-1185">Reference proteome</keyword>
<protein>
    <submittedName>
        <fullName evidence="1">Cysteine-rich 2-binding-like</fullName>
    </submittedName>
</protein>
<dbReference type="SUPFAM" id="SSF55729">
    <property type="entry name" value="Acyl-CoA N-acyltransferases (Nat)"/>
    <property type="match status" value="1"/>
</dbReference>
<reference evidence="1 2" key="1">
    <citation type="journal article" date="2018" name="Sci. Rep.">
        <title>Genomic signatures of local adaptation to the degree of environmental predictability in rotifers.</title>
        <authorList>
            <person name="Franch-Gras L."/>
            <person name="Hahn C."/>
            <person name="Garcia-Roger E.M."/>
            <person name="Carmona M.J."/>
            <person name="Serra M."/>
            <person name="Gomez A."/>
        </authorList>
    </citation>
    <scope>NUCLEOTIDE SEQUENCE [LARGE SCALE GENOMIC DNA]</scope>
    <source>
        <strain evidence="1">HYR1</strain>
    </source>
</reference>
<dbReference type="OrthoDB" id="10070375at2759"/>
<dbReference type="AlphaFoldDB" id="A0A3M7RAE1"/>
<dbReference type="EMBL" id="REGN01003896">
    <property type="protein sequence ID" value="RNA20228.1"/>
    <property type="molecule type" value="Genomic_DNA"/>
</dbReference>
<dbReference type="Proteomes" id="UP000276133">
    <property type="component" value="Unassembled WGS sequence"/>
</dbReference>
<dbReference type="STRING" id="10195.A0A3M7RAE1"/>
<proteinExistence type="predicted"/>
<dbReference type="InterPro" id="IPR016181">
    <property type="entry name" value="Acyl_CoA_acyltransferase"/>
</dbReference>
<gene>
    <name evidence="1" type="ORF">BpHYR1_024060</name>
</gene>
<evidence type="ECO:0000313" key="2">
    <source>
        <dbReference type="Proteomes" id="UP000276133"/>
    </source>
</evidence>
<organism evidence="1 2">
    <name type="scientific">Brachionus plicatilis</name>
    <name type="common">Marine rotifer</name>
    <name type="synonym">Brachionus muelleri</name>
    <dbReference type="NCBI Taxonomy" id="10195"/>
    <lineage>
        <taxon>Eukaryota</taxon>
        <taxon>Metazoa</taxon>
        <taxon>Spiralia</taxon>
        <taxon>Gnathifera</taxon>
        <taxon>Rotifera</taxon>
        <taxon>Eurotatoria</taxon>
        <taxon>Monogononta</taxon>
        <taxon>Pseudotrocha</taxon>
        <taxon>Ploima</taxon>
        <taxon>Brachionidae</taxon>
        <taxon>Brachionus</taxon>
    </lineage>
</organism>
<comment type="caution">
    <text evidence="1">The sequence shown here is derived from an EMBL/GenBank/DDBJ whole genome shotgun (WGS) entry which is preliminary data.</text>
</comment>